<dbReference type="InterPro" id="IPR051164">
    <property type="entry name" value="NmrA-like_oxidored"/>
</dbReference>
<dbReference type="GO" id="GO:0005634">
    <property type="term" value="C:nucleus"/>
    <property type="evidence" value="ECO:0007669"/>
    <property type="project" value="TreeGrafter"/>
</dbReference>
<name>A0A4Z1EB36_9HELO</name>
<keyword evidence="1" id="KW-0521">NADP</keyword>
<dbReference type="InterPro" id="IPR036291">
    <property type="entry name" value="NAD(P)-bd_dom_sf"/>
</dbReference>
<dbReference type="OrthoDB" id="10254221at2759"/>
<reference evidence="2 3" key="1">
    <citation type="submission" date="2017-12" db="EMBL/GenBank/DDBJ databases">
        <title>Comparative genomics of Botrytis spp.</title>
        <authorList>
            <person name="Valero-Jimenez C.A."/>
            <person name="Tapia P."/>
            <person name="Veloso J."/>
            <person name="Silva-Moreno E."/>
            <person name="Staats M."/>
            <person name="Valdes J.H."/>
            <person name="Van Kan J.A.L."/>
        </authorList>
    </citation>
    <scope>NUCLEOTIDE SEQUENCE [LARGE SCALE GENOMIC DNA]</scope>
    <source>
        <strain evidence="2 3">Bt9001</strain>
    </source>
</reference>
<dbReference type="Proteomes" id="UP000297777">
    <property type="component" value="Unassembled WGS sequence"/>
</dbReference>
<organism evidence="2 3">
    <name type="scientific">Botrytis tulipae</name>
    <dbReference type="NCBI Taxonomy" id="87230"/>
    <lineage>
        <taxon>Eukaryota</taxon>
        <taxon>Fungi</taxon>
        <taxon>Dikarya</taxon>
        <taxon>Ascomycota</taxon>
        <taxon>Pezizomycotina</taxon>
        <taxon>Leotiomycetes</taxon>
        <taxon>Helotiales</taxon>
        <taxon>Sclerotiniaceae</taxon>
        <taxon>Botrytis</taxon>
    </lineage>
</organism>
<dbReference type="AlphaFoldDB" id="A0A4Z1EB36"/>
<proteinExistence type="predicted"/>
<evidence type="ECO:0000313" key="2">
    <source>
        <dbReference type="EMBL" id="TGO07798.1"/>
    </source>
</evidence>
<evidence type="ECO:0000256" key="1">
    <source>
        <dbReference type="ARBA" id="ARBA00022857"/>
    </source>
</evidence>
<gene>
    <name evidence="2" type="ORF">BTUL_0245g00010</name>
</gene>
<keyword evidence="3" id="KW-1185">Reference proteome</keyword>
<protein>
    <recommendedName>
        <fullName evidence="4">NmrA-like domain-containing protein</fullName>
    </recommendedName>
</protein>
<comment type="caution">
    <text evidence="2">The sequence shown here is derived from an EMBL/GenBank/DDBJ whole genome shotgun (WGS) entry which is preliminary data.</text>
</comment>
<dbReference type="PANTHER" id="PTHR42748:SF22">
    <property type="entry name" value="NMRA-LIKE DOMAIN-CONTAINING PROTEIN"/>
    <property type="match status" value="1"/>
</dbReference>
<evidence type="ECO:0000313" key="3">
    <source>
        <dbReference type="Proteomes" id="UP000297777"/>
    </source>
</evidence>
<dbReference type="Gene3D" id="3.40.50.720">
    <property type="entry name" value="NAD(P)-binding Rossmann-like Domain"/>
    <property type="match status" value="1"/>
</dbReference>
<accession>A0A4Z1EB36</accession>
<dbReference type="SUPFAM" id="SSF51735">
    <property type="entry name" value="NAD(P)-binding Rossmann-fold domains"/>
    <property type="match status" value="1"/>
</dbReference>
<sequence>MELVAAGKKAEVPNVCLVSSAGADMADGKKQPRLREFIDIEQLVMEAKGDARTPTGTSQVVVRAGFYAENLLNYSLQAKEGSLALPIGLNHKFAPIALGDVALVVAHVLSGKGKHGFDDKHRGQLIVLTGPMLAAGEELVEAARHALGTDMQFEEISEYV</sequence>
<dbReference type="EMBL" id="PQXH01000245">
    <property type="protein sequence ID" value="TGO07798.1"/>
    <property type="molecule type" value="Genomic_DNA"/>
</dbReference>
<evidence type="ECO:0008006" key="4">
    <source>
        <dbReference type="Google" id="ProtNLM"/>
    </source>
</evidence>
<dbReference type="PANTHER" id="PTHR42748">
    <property type="entry name" value="NITROGEN METABOLITE REPRESSION PROTEIN NMRA FAMILY MEMBER"/>
    <property type="match status" value="1"/>
</dbReference>